<dbReference type="Gene3D" id="3.30.310.50">
    <property type="entry name" value="Alpha-D-phosphohexomutase, C-terminal domain"/>
    <property type="match status" value="1"/>
</dbReference>
<gene>
    <name evidence="1" type="ORF">JJB09_19640</name>
</gene>
<dbReference type="Pfam" id="PF09981">
    <property type="entry name" value="DUF2218"/>
    <property type="match status" value="1"/>
</dbReference>
<protein>
    <submittedName>
        <fullName evidence="1">DUF2218 domain-containing protein</fullName>
    </submittedName>
</protein>
<name>A0A937CRB0_9HYPH</name>
<organism evidence="1 2">
    <name type="scientific">Rhizobium setariae</name>
    <dbReference type="NCBI Taxonomy" id="2801340"/>
    <lineage>
        <taxon>Bacteria</taxon>
        <taxon>Pseudomonadati</taxon>
        <taxon>Pseudomonadota</taxon>
        <taxon>Alphaproteobacteria</taxon>
        <taxon>Hyphomicrobiales</taxon>
        <taxon>Rhizobiaceae</taxon>
        <taxon>Rhizobium/Agrobacterium group</taxon>
        <taxon>Rhizobium</taxon>
    </lineage>
</organism>
<keyword evidence="2" id="KW-1185">Reference proteome</keyword>
<dbReference type="RefSeq" id="WP_201662262.1">
    <property type="nucleotide sequence ID" value="NZ_JAEQNC010000012.1"/>
</dbReference>
<proteinExistence type="predicted"/>
<evidence type="ECO:0000313" key="1">
    <source>
        <dbReference type="EMBL" id="MBL0374242.1"/>
    </source>
</evidence>
<reference evidence="1" key="1">
    <citation type="submission" date="2021-01" db="EMBL/GenBank/DDBJ databases">
        <title>Rhizobium sp. strain KVB221 16S ribosomal RNA gene Genome sequencing and assembly.</title>
        <authorList>
            <person name="Kang M."/>
        </authorList>
    </citation>
    <scope>NUCLEOTIDE SEQUENCE</scope>
    <source>
        <strain evidence="1">KVB221</strain>
    </source>
</reference>
<accession>A0A937CRB0</accession>
<dbReference type="InterPro" id="IPR014543">
    <property type="entry name" value="UCP028291"/>
</dbReference>
<evidence type="ECO:0000313" key="2">
    <source>
        <dbReference type="Proteomes" id="UP000633219"/>
    </source>
</evidence>
<dbReference type="EMBL" id="JAEQNC010000012">
    <property type="protein sequence ID" value="MBL0374242.1"/>
    <property type="molecule type" value="Genomic_DNA"/>
</dbReference>
<dbReference type="PIRSF" id="PIRSF028291">
    <property type="entry name" value="UCP028291"/>
    <property type="match status" value="1"/>
</dbReference>
<comment type="caution">
    <text evidence="1">The sequence shown here is derived from an EMBL/GenBank/DDBJ whole genome shotgun (WGS) entry which is preliminary data.</text>
</comment>
<dbReference type="Proteomes" id="UP000633219">
    <property type="component" value="Unassembled WGS sequence"/>
</dbReference>
<sequence length="100" mass="11252">MAASQALFITDNASKYLQQLCKHWSHRFTVDFTAESGWVDFGGGERMEAVADRDGLRLVAYVQSAESSLAELETVIGDHLARFAFREEVRLTWQPLESGK</sequence>
<dbReference type="AlphaFoldDB" id="A0A937CRB0"/>